<dbReference type="PANTHER" id="PTHR23268:SF28">
    <property type="entry name" value="T CELL RECEPTOR BETA VARIABLE 19"/>
    <property type="match status" value="1"/>
</dbReference>
<keyword evidence="5" id="KW-1185">Reference proteome</keyword>
<dbReference type="SUPFAM" id="SSF48726">
    <property type="entry name" value="Immunoglobulin"/>
    <property type="match status" value="1"/>
</dbReference>
<sequence length="123" mass="13699">SEITQTASLVQEKGQTAQLTCRQTDNHDYMYWYQQQQGKGLQLVYYSFAVNDQNKGEVKEGFSASRPETAAFYLNISSVKLEHSAVHFCASSLDTALQSHLLPLQKPLISRLIPLPLPPSLSG</sequence>
<protein>
    <recommendedName>
        <fullName evidence="3">Immunoglobulin V-set domain-containing protein</fullName>
    </recommendedName>
</protein>
<dbReference type="OMA" id="HYSYGVQ"/>
<dbReference type="SMART" id="SM00406">
    <property type="entry name" value="IGv"/>
    <property type="match status" value="1"/>
</dbReference>
<dbReference type="EMBL" id="AGCU01011104">
    <property type="status" value="NOT_ANNOTATED_CDS"/>
    <property type="molecule type" value="Genomic_DNA"/>
</dbReference>
<dbReference type="AlphaFoldDB" id="K7EZ06"/>
<reference evidence="5" key="1">
    <citation type="submission" date="2011-10" db="EMBL/GenBank/DDBJ databases">
        <authorList>
            <consortium name="Soft-shell Turtle Genome Consortium"/>
        </authorList>
    </citation>
    <scope>NUCLEOTIDE SEQUENCE [LARGE SCALE GENOMIC DNA]</scope>
    <source>
        <strain evidence="5">Daiwa-1</strain>
    </source>
</reference>
<keyword evidence="1" id="KW-0732">Signal</keyword>
<dbReference type="InterPro" id="IPR013783">
    <property type="entry name" value="Ig-like_fold"/>
</dbReference>
<organism evidence="4 5">
    <name type="scientific">Pelodiscus sinensis</name>
    <name type="common">Chinese softshell turtle</name>
    <name type="synonym">Trionyx sinensis</name>
    <dbReference type="NCBI Taxonomy" id="13735"/>
    <lineage>
        <taxon>Eukaryota</taxon>
        <taxon>Metazoa</taxon>
        <taxon>Chordata</taxon>
        <taxon>Craniata</taxon>
        <taxon>Vertebrata</taxon>
        <taxon>Euteleostomi</taxon>
        <taxon>Archelosauria</taxon>
        <taxon>Testudinata</taxon>
        <taxon>Testudines</taxon>
        <taxon>Cryptodira</taxon>
        <taxon>Trionychia</taxon>
        <taxon>Trionychidae</taxon>
        <taxon>Pelodiscus</taxon>
    </lineage>
</organism>
<dbReference type="PANTHER" id="PTHR23268">
    <property type="entry name" value="T-CELL RECEPTOR BETA CHAIN"/>
    <property type="match status" value="1"/>
</dbReference>
<feature type="domain" description="Immunoglobulin V-set" evidence="3">
    <location>
        <begin position="16"/>
        <end position="91"/>
    </location>
</feature>
<dbReference type="GO" id="GO:0005886">
    <property type="term" value="C:plasma membrane"/>
    <property type="evidence" value="ECO:0007669"/>
    <property type="project" value="TreeGrafter"/>
</dbReference>
<evidence type="ECO:0000313" key="4">
    <source>
        <dbReference type="Ensembl" id="ENSPSIP00000001016.1"/>
    </source>
</evidence>
<reference evidence="5" key="2">
    <citation type="journal article" date="2013" name="Nat. Genet.">
        <title>The draft genomes of soft-shell turtle and green sea turtle yield insights into the development and evolution of the turtle-specific body plan.</title>
        <authorList>
            <person name="Wang Z."/>
            <person name="Pascual-Anaya J."/>
            <person name="Zadissa A."/>
            <person name="Li W."/>
            <person name="Niimura Y."/>
            <person name="Huang Z."/>
            <person name="Li C."/>
            <person name="White S."/>
            <person name="Xiong Z."/>
            <person name="Fang D."/>
            <person name="Wang B."/>
            <person name="Ming Y."/>
            <person name="Chen Y."/>
            <person name="Zheng Y."/>
            <person name="Kuraku S."/>
            <person name="Pignatelli M."/>
            <person name="Herrero J."/>
            <person name="Beal K."/>
            <person name="Nozawa M."/>
            <person name="Li Q."/>
            <person name="Wang J."/>
            <person name="Zhang H."/>
            <person name="Yu L."/>
            <person name="Shigenobu S."/>
            <person name="Wang J."/>
            <person name="Liu J."/>
            <person name="Flicek P."/>
            <person name="Searle S."/>
            <person name="Wang J."/>
            <person name="Kuratani S."/>
            <person name="Yin Y."/>
            <person name="Aken B."/>
            <person name="Zhang G."/>
            <person name="Irie N."/>
        </authorList>
    </citation>
    <scope>NUCLEOTIDE SEQUENCE [LARGE SCALE GENOMIC DNA]</scope>
    <source>
        <strain evidence="5">Daiwa-1</strain>
    </source>
</reference>
<dbReference type="GeneTree" id="ENSGT00940000162480"/>
<dbReference type="InterPro" id="IPR050413">
    <property type="entry name" value="TCR_beta_variable"/>
</dbReference>
<dbReference type="InterPro" id="IPR036179">
    <property type="entry name" value="Ig-like_dom_sf"/>
</dbReference>
<dbReference type="Ensembl" id="ENSPSIT00000001018.1">
    <property type="protein sequence ID" value="ENSPSIP00000001016.1"/>
    <property type="gene ID" value="ENSPSIG00000001018.1"/>
</dbReference>
<dbReference type="HOGENOM" id="CLU_077975_9_2_1"/>
<dbReference type="GO" id="GO:0007166">
    <property type="term" value="P:cell surface receptor signaling pathway"/>
    <property type="evidence" value="ECO:0007669"/>
    <property type="project" value="TreeGrafter"/>
</dbReference>
<dbReference type="eggNOG" id="ENOG502SA48">
    <property type="taxonomic scope" value="Eukaryota"/>
</dbReference>
<reference evidence="4" key="4">
    <citation type="submission" date="2025-09" db="UniProtKB">
        <authorList>
            <consortium name="Ensembl"/>
        </authorList>
    </citation>
    <scope>IDENTIFICATION</scope>
</reference>
<evidence type="ECO:0000256" key="1">
    <source>
        <dbReference type="ARBA" id="ARBA00022729"/>
    </source>
</evidence>
<proteinExistence type="predicted"/>
<dbReference type="InterPro" id="IPR013106">
    <property type="entry name" value="Ig_V-set"/>
</dbReference>
<evidence type="ECO:0000256" key="2">
    <source>
        <dbReference type="ARBA" id="ARBA00022859"/>
    </source>
</evidence>
<accession>K7EZ06</accession>
<reference evidence="4" key="3">
    <citation type="submission" date="2025-08" db="UniProtKB">
        <authorList>
            <consortium name="Ensembl"/>
        </authorList>
    </citation>
    <scope>IDENTIFICATION</scope>
</reference>
<dbReference type="Pfam" id="PF07686">
    <property type="entry name" value="V-set"/>
    <property type="match status" value="1"/>
</dbReference>
<name>K7EZ06_PELSI</name>
<dbReference type="Gene3D" id="2.60.40.10">
    <property type="entry name" value="Immunoglobulins"/>
    <property type="match status" value="1"/>
</dbReference>
<dbReference type="STRING" id="13735.ENSPSIP00000001016"/>
<evidence type="ECO:0000313" key="5">
    <source>
        <dbReference type="Proteomes" id="UP000007267"/>
    </source>
</evidence>
<keyword evidence="2" id="KW-0391">Immunity</keyword>
<dbReference type="Proteomes" id="UP000007267">
    <property type="component" value="Unassembled WGS sequence"/>
</dbReference>
<evidence type="ECO:0000259" key="3">
    <source>
        <dbReference type="SMART" id="SM00406"/>
    </source>
</evidence>
<dbReference type="GO" id="GO:0002376">
    <property type="term" value="P:immune system process"/>
    <property type="evidence" value="ECO:0007669"/>
    <property type="project" value="UniProtKB-KW"/>
</dbReference>